<keyword evidence="12 17" id="KW-0408">Iron</keyword>
<dbReference type="InterPro" id="IPR005798">
    <property type="entry name" value="Cyt_b/b6_C"/>
</dbReference>
<feature type="transmembrane region" description="Helical" evidence="18">
    <location>
        <begin position="78"/>
        <end position="101"/>
    </location>
</feature>
<keyword evidence="14 18" id="KW-0496">Mitochondrion</keyword>
<dbReference type="PANTHER" id="PTHR19271">
    <property type="entry name" value="CYTOCHROME B"/>
    <property type="match status" value="1"/>
</dbReference>
<keyword evidence="4 18" id="KW-0813">Transport</keyword>
<keyword evidence="6 18" id="KW-0679">Respiratory chain</keyword>
<dbReference type="InterPro" id="IPR036150">
    <property type="entry name" value="Cyt_b/b6_C_sf"/>
</dbReference>
<dbReference type="Pfam" id="PF00032">
    <property type="entry name" value="Cytochrom_B_C"/>
    <property type="match status" value="1"/>
</dbReference>
<keyword evidence="9" id="KW-0999">Mitochondrion inner membrane</keyword>
<keyword evidence="13" id="KW-0830">Ubiquinone</keyword>
<dbReference type="InterPro" id="IPR016174">
    <property type="entry name" value="Di-haem_cyt_TM"/>
</dbReference>
<dbReference type="InterPro" id="IPR048259">
    <property type="entry name" value="Cytochrome_b_N_euk/bac"/>
</dbReference>
<dbReference type="PROSITE" id="PS51002">
    <property type="entry name" value="CYTB_NTER"/>
    <property type="match status" value="1"/>
</dbReference>
<comment type="cofactor">
    <cofactor evidence="17">
        <name>heme</name>
        <dbReference type="ChEBI" id="CHEBI:30413"/>
    </cofactor>
    <text evidence="17">Binds 2 heme groups non-covalently.</text>
</comment>
<organism evidence="21">
    <name type="scientific">Macoma balthica</name>
    <name type="common">Baltic tellin</name>
    <name type="synonym">Limecola balthica</name>
    <dbReference type="NCBI Taxonomy" id="1903275"/>
    <lineage>
        <taxon>Eukaryota</taxon>
        <taxon>Metazoa</taxon>
        <taxon>Spiralia</taxon>
        <taxon>Lophotrochozoa</taxon>
        <taxon>Mollusca</taxon>
        <taxon>Bivalvia</taxon>
        <taxon>Autobranchia</taxon>
        <taxon>Heteroconchia</taxon>
        <taxon>Euheterodonta</taxon>
        <taxon>Imparidentia</taxon>
        <taxon>Neoheterodontei</taxon>
        <taxon>Cardiida</taxon>
        <taxon>Tellinoidea</taxon>
        <taxon>Tellinidae</taxon>
        <taxon>Macoma</taxon>
    </lineage>
</organism>
<dbReference type="GO" id="GO:0006122">
    <property type="term" value="P:mitochondrial electron transport, ubiquinol to cytochrome c"/>
    <property type="evidence" value="ECO:0007669"/>
    <property type="project" value="TreeGrafter"/>
</dbReference>
<comment type="similarity">
    <text evidence="18">Belongs to the cytochrome b family.</text>
</comment>
<evidence type="ECO:0000256" key="2">
    <source>
        <dbReference type="ARBA" id="ARBA00004448"/>
    </source>
</evidence>
<keyword evidence="8 17" id="KW-0479">Metal-binding</keyword>
<dbReference type="EMBL" id="MH285593">
    <property type="protein sequence ID" value="QBM07779.1"/>
    <property type="molecule type" value="Genomic_DNA"/>
</dbReference>
<evidence type="ECO:0000256" key="18">
    <source>
        <dbReference type="RuleBase" id="RU362117"/>
    </source>
</evidence>
<feature type="transmembrane region" description="Helical" evidence="18">
    <location>
        <begin position="113"/>
        <end position="134"/>
    </location>
</feature>
<evidence type="ECO:0000256" key="5">
    <source>
        <dbReference type="ARBA" id="ARBA00022617"/>
    </source>
</evidence>
<dbReference type="AlphaFoldDB" id="A0A6B7FS53"/>
<evidence type="ECO:0000256" key="15">
    <source>
        <dbReference type="ARBA" id="ARBA00023136"/>
    </source>
</evidence>
<feature type="binding site" description="axial binding residue" evidence="17">
    <location>
        <position position="197"/>
    </location>
    <ligand>
        <name>heme b</name>
        <dbReference type="ChEBI" id="CHEBI:60344"/>
        <label>b566</label>
    </ligand>
    <ligandPart>
        <name>Fe</name>
        <dbReference type="ChEBI" id="CHEBI:18248"/>
    </ligandPart>
</feature>
<evidence type="ECO:0000256" key="3">
    <source>
        <dbReference type="ARBA" id="ARBA00013531"/>
    </source>
</evidence>
<protein>
    <recommendedName>
        <fullName evidence="3 18">Cytochrome b</fullName>
    </recommendedName>
</protein>
<feature type="binding site" description="axial binding residue" evidence="17">
    <location>
        <position position="84"/>
    </location>
    <ligand>
        <name>heme b</name>
        <dbReference type="ChEBI" id="CHEBI:60344"/>
        <label>b562</label>
    </ligand>
    <ligandPart>
        <name>Fe</name>
        <dbReference type="ChEBI" id="CHEBI:18248"/>
    </ligandPart>
</feature>
<dbReference type="GO" id="GO:0045275">
    <property type="term" value="C:respiratory chain complex III"/>
    <property type="evidence" value="ECO:0007669"/>
    <property type="project" value="InterPro"/>
</dbReference>
<feature type="transmembrane region" description="Helical" evidence="18">
    <location>
        <begin position="351"/>
        <end position="369"/>
    </location>
</feature>
<comment type="cofactor">
    <cofactor evidence="18">
        <name>heme b</name>
        <dbReference type="ChEBI" id="CHEBI:60344"/>
    </cofactor>
    <text evidence="18">Binds 2 heme groups non-covalently.</text>
</comment>
<proteinExistence type="inferred from homology"/>
<dbReference type="InterPro" id="IPR048260">
    <property type="entry name" value="Cytochrome_b_C_euk/bac"/>
</dbReference>
<evidence type="ECO:0000256" key="10">
    <source>
        <dbReference type="ARBA" id="ARBA00022982"/>
    </source>
</evidence>
<comment type="function">
    <text evidence="1 18">Component of the ubiquinol-cytochrome c reductase complex (complex III or cytochrome b-c1 complex) that is part of the mitochondrial respiratory chain. The b-c1 complex mediates electron transfer from ubiquinol to cytochrome c. Contributes to the generation of a proton gradient across the mitochondrial membrane that is then used for ATP synthesis.</text>
</comment>
<feature type="transmembrane region" description="Helical" evidence="18">
    <location>
        <begin position="39"/>
        <end position="58"/>
    </location>
</feature>
<feature type="transmembrane region" description="Helical" evidence="18">
    <location>
        <begin position="319"/>
        <end position="339"/>
    </location>
</feature>
<dbReference type="SUPFAM" id="SSF81648">
    <property type="entry name" value="a domain/subunit of cytochrome bc1 complex (Ubiquinol-cytochrome c reductase)"/>
    <property type="match status" value="1"/>
</dbReference>
<feature type="binding site" evidence="16">
    <location>
        <position position="202"/>
    </location>
    <ligand>
        <name>a ubiquinone</name>
        <dbReference type="ChEBI" id="CHEBI:16389"/>
    </ligand>
</feature>
<evidence type="ECO:0000256" key="17">
    <source>
        <dbReference type="PIRSR" id="PIRSR038885-2"/>
    </source>
</evidence>
<geneLocation type="mitochondrion" evidence="21"/>
<dbReference type="PROSITE" id="PS51003">
    <property type="entry name" value="CYTB_CTER"/>
    <property type="match status" value="1"/>
</dbReference>
<keyword evidence="7 18" id="KW-0812">Transmembrane</keyword>
<evidence type="ECO:0000259" key="19">
    <source>
        <dbReference type="PROSITE" id="PS51002"/>
    </source>
</evidence>
<dbReference type="PANTHER" id="PTHR19271:SF16">
    <property type="entry name" value="CYTOCHROME B"/>
    <property type="match status" value="1"/>
</dbReference>
<dbReference type="GO" id="GO:0008121">
    <property type="term" value="F:quinol-cytochrome-c reductase activity"/>
    <property type="evidence" value="ECO:0007669"/>
    <property type="project" value="InterPro"/>
</dbReference>
<dbReference type="GO" id="GO:0005743">
    <property type="term" value="C:mitochondrial inner membrane"/>
    <property type="evidence" value="ECO:0007669"/>
    <property type="project" value="UniProtKB-SubCell"/>
</dbReference>
<feature type="transmembrane region" description="Helical" evidence="18">
    <location>
        <begin position="291"/>
        <end position="307"/>
    </location>
</feature>
<keyword evidence="15 18" id="KW-0472">Membrane</keyword>
<feature type="domain" description="Cytochrome b/b6 N-terminal region profile" evidence="19">
    <location>
        <begin position="1"/>
        <end position="210"/>
    </location>
</feature>
<evidence type="ECO:0000259" key="20">
    <source>
        <dbReference type="PROSITE" id="PS51003"/>
    </source>
</evidence>
<keyword evidence="11 18" id="KW-1133">Transmembrane helix</keyword>
<evidence type="ECO:0000256" key="9">
    <source>
        <dbReference type="ARBA" id="ARBA00022792"/>
    </source>
</evidence>
<evidence type="ECO:0000256" key="4">
    <source>
        <dbReference type="ARBA" id="ARBA00022448"/>
    </source>
</evidence>
<feature type="transmembrane region" description="Helical" evidence="18">
    <location>
        <begin position="140"/>
        <end position="158"/>
    </location>
</feature>
<dbReference type="PIRSF" id="PIRSF038885">
    <property type="entry name" value="COB"/>
    <property type="match status" value="1"/>
</dbReference>
<feature type="binding site" description="axial binding residue" evidence="17">
    <location>
        <position position="98"/>
    </location>
    <ligand>
        <name>heme b</name>
        <dbReference type="ChEBI" id="CHEBI:60344"/>
        <label>b566</label>
    </ligand>
    <ligandPart>
        <name>Fe</name>
        <dbReference type="ChEBI" id="CHEBI:18248"/>
    </ligandPart>
</feature>
<keyword evidence="5 17" id="KW-0349">Heme</keyword>
<evidence type="ECO:0000256" key="7">
    <source>
        <dbReference type="ARBA" id="ARBA00022692"/>
    </source>
</evidence>
<comment type="subcellular location">
    <subcellularLocation>
        <location evidence="2">Mitochondrion inner membrane</location>
        <topology evidence="2">Multi-pass membrane protein</topology>
    </subcellularLocation>
</comment>
<dbReference type="InterPro" id="IPR005797">
    <property type="entry name" value="Cyt_b/b6_N"/>
</dbReference>
<dbReference type="GO" id="GO:0016491">
    <property type="term" value="F:oxidoreductase activity"/>
    <property type="evidence" value="ECO:0007669"/>
    <property type="project" value="UniProtKB-UniRule"/>
</dbReference>
<dbReference type="InterPro" id="IPR030689">
    <property type="entry name" value="Cytochrome_b"/>
</dbReference>
<reference evidence="21" key="1">
    <citation type="submission" date="2018-05" db="EMBL/GenBank/DDBJ databases">
        <title>Complete mitogenomes of Limecola baltica reveal old and feature-rich doubly uniparental inheritance of mitochondria in Tellinidae.</title>
        <authorList>
            <person name="Smietanka B."/>
            <person name="Lubosny M."/>
            <person name="Lasota R."/>
            <person name="Burzynski A."/>
        </authorList>
    </citation>
    <scope>NUCLEOTIDE SEQUENCE</scope>
    <source>
        <strain evidence="21">M-61-1</strain>
    </source>
</reference>
<evidence type="ECO:0000256" key="8">
    <source>
        <dbReference type="ARBA" id="ARBA00022723"/>
    </source>
</evidence>
<evidence type="ECO:0000256" key="16">
    <source>
        <dbReference type="PIRSR" id="PIRSR038885-1"/>
    </source>
</evidence>
<evidence type="ECO:0000256" key="14">
    <source>
        <dbReference type="ARBA" id="ARBA00023128"/>
    </source>
</evidence>
<feature type="transmembrane region" description="Helical" evidence="18">
    <location>
        <begin position="179"/>
        <end position="200"/>
    </location>
</feature>
<sequence length="415" mass="48018">MKYSMQYTSKVLSMLGGSFYTLPCPLNLSAWWNFGSSMGALFLVQAVSGLVLACHYTAHELYAFGSVVHIVHDVNYGWFFRSLHSNGASVFFICIYCHIGRGIYYHSFFLKKVWCVGVMMYIILMCIAFLGYVLPWGQMSYWGATVITNLFSAIPYVGSDITKWVWGGFSVCDATLKRFYILHLYLPFLLVGLFFLHMYYLHQVGSNNPLGVEDYGDLVTFHPYYSFKDFLGVVGVVGGLLMIVFFFPDLFSSPENFIPANPYKTPSHIEPEWYFLFAYTILRSVPSKSGGVMALGFSVVVLFFLVLRPKSFHLGSQFYPLSQLFFWLFVSSFLMLTYIGMRPAESPYYELGYYAMVLYFSYFMFGWCLERFWDYFMVHLQYSRLGSRRGNWGVLGIWPFNLWYHGSAELSWKDL</sequence>
<evidence type="ECO:0000256" key="13">
    <source>
        <dbReference type="ARBA" id="ARBA00023075"/>
    </source>
</evidence>
<feature type="binding site" description="axial binding residue" evidence="17">
    <location>
        <position position="183"/>
    </location>
    <ligand>
        <name>heme b</name>
        <dbReference type="ChEBI" id="CHEBI:60344"/>
        <label>b562</label>
    </ligand>
    <ligandPart>
        <name>Fe</name>
        <dbReference type="ChEBI" id="CHEBI:18248"/>
    </ligandPart>
</feature>
<dbReference type="SUPFAM" id="SSF81342">
    <property type="entry name" value="Transmembrane di-heme cytochromes"/>
    <property type="match status" value="1"/>
</dbReference>
<feature type="domain" description="Cytochrome b/b6 C-terminal region profile" evidence="20">
    <location>
        <begin position="211"/>
        <end position="381"/>
    </location>
</feature>
<dbReference type="Pfam" id="PF00033">
    <property type="entry name" value="Cytochrome_B"/>
    <property type="match status" value="1"/>
</dbReference>
<keyword evidence="10 18" id="KW-0249">Electron transport</keyword>
<dbReference type="GO" id="GO:0046872">
    <property type="term" value="F:metal ion binding"/>
    <property type="evidence" value="ECO:0007669"/>
    <property type="project" value="UniProtKB-UniRule"/>
</dbReference>
<dbReference type="Gene3D" id="1.20.810.10">
    <property type="entry name" value="Cytochrome Bc1 Complex, Chain C"/>
    <property type="match status" value="1"/>
</dbReference>
<dbReference type="CDD" id="cd00290">
    <property type="entry name" value="cytochrome_b_C"/>
    <property type="match status" value="1"/>
</dbReference>
<accession>A0A6B7FS53</accession>
<evidence type="ECO:0000313" key="21">
    <source>
        <dbReference type="EMBL" id="QBM07779.1"/>
    </source>
</evidence>
<dbReference type="InterPro" id="IPR027387">
    <property type="entry name" value="Cytb/b6-like_sf"/>
</dbReference>
<feature type="transmembrane region" description="Helical" evidence="18">
    <location>
        <begin position="230"/>
        <end position="248"/>
    </location>
</feature>
<name>A0A6B7FS53_MACBL</name>
<evidence type="ECO:0000256" key="12">
    <source>
        <dbReference type="ARBA" id="ARBA00023004"/>
    </source>
</evidence>
<dbReference type="CDD" id="cd00284">
    <property type="entry name" value="Cytochrome_b_N"/>
    <property type="match status" value="1"/>
</dbReference>
<evidence type="ECO:0000256" key="11">
    <source>
        <dbReference type="ARBA" id="ARBA00022989"/>
    </source>
</evidence>
<evidence type="ECO:0000256" key="6">
    <source>
        <dbReference type="ARBA" id="ARBA00022660"/>
    </source>
</evidence>
<evidence type="ECO:0000256" key="1">
    <source>
        <dbReference type="ARBA" id="ARBA00002566"/>
    </source>
</evidence>